<evidence type="ECO:0000256" key="1">
    <source>
        <dbReference type="SAM" id="MobiDB-lite"/>
    </source>
</evidence>
<sequence length="86" mass="9181">MSSQERPVGLHMSEDEVETALSGQAEGDLRPSAVVVWLRFGATPRRSVRSPAGPQWRDGGAGVPRLRERPALPAAPPLAFVVDLPA</sequence>
<dbReference type="EMBL" id="CADCUH010000133">
    <property type="protein sequence ID" value="CAA9351080.1"/>
    <property type="molecule type" value="Genomic_DNA"/>
</dbReference>
<organism evidence="2">
    <name type="scientific">uncultured Nocardioidaceae bacterium</name>
    <dbReference type="NCBI Taxonomy" id="253824"/>
    <lineage>
        <taxon>Bacteria</taxon>
        <taxon>Bacillati</taxon>
        <taxon>Actinomycetota</taxon>
        <taxon>Actinomycetes</taxon>
        <taxon>Propionibacteriales</taxon>
        <taxon>Nocardioidaceae</taxon>
        <taxon>environmental samples</taxon>
    </lineage>
</organism>
<evidence type="ECO:0000313" key="2">
    <source>
        <dbReference type="EMBL" id="CAA9351080.1"/>
    </source>
</evidence>
<accession>A0A6J4M885</accession>
<dbReference type="AlphaFoldDB" id="A0A6J4M885"/>
<name>A0A6J4M885_9ACTN</name>
<protein>
    <submittedName>
        <fullName evidence="2">Uncharacterized protein</fullName>
    </submittedName>
</protein>
<feature type="region of interest" description="Disordered" evidence="1">
    <location>
        <begin position="1"/>
        <end position="25"/>
    </location>
</feature>
<reference evidence="2" key="1">
    <citation type="submission" date="2020-02" db="EMBL/GenBank/DDBJ databases">
        <authorList>
            <person name="Meier V. D."/>
        </authorList>
    </citation>
    <scope>NUCLEOTIDE SEQUENCE</scope>
    <source>
        <strain evidence="2">AVDCRST_MAG36</strain>
    </source>
</reference>
<proteinExistence type="predicted"/>
<feature type="region of interest" description="Disordered" evidence="1">
    <location>
        <begin position="46"/>
        <end position="69"/>
    </location>
</feature>
<gene>
    <name evidence="2" type="ORF">AVDCRST_MAG36-1989</name>
</gene>